<name>A0ABD5Q2Q9_9EURY</name>
<evidence type="ECO:0000313" key="2">
    <source>
        <dbReference type="Proteomes" id="UP001595945"/>
    </source>
</evidence>
<dbReference type="GeneID" id="73044265"/>
<dbReference type="RefSeq" id="WP_254269263.1">
    <property type="nucleotide sequence ID" value="NZ_CP100400.1"/>
</dbReference>
<comment type="caution">
    <text evidence="1">The sequence shown here is derived from an EMBL/GenBank/DDBJ whole genome shotgun (WGS) entry which is preliminary data.</text>
</comment>
<organism evidence="1 2">
    <name type="scientific">Halorussus aquaticus</name>
    <dbReference type="NCBI Taxonomy" id="2953748"/>
    <lineage>
        <taxon>Archaea</taxon>
        <taxon>Methanobacteriati</taxon>
        <taxon>Methanobacteriota</taxon>
        <taxon>Stenosarchaea group</taxon>
        <taxon>Halobacteria</taxon>
        <taxon>Halobacteriales</taxon>
        <taxon>Haladaptataceae</taxon>
        <taxon>Halorussus</taxon>
    </lineage>
</organism>
<gene>
    <name evidence="1" type="ORF">ACFO9K_12260</name>
</gene>
<accession>A0ABD5Q2Q9</accession>
<sequence length="47" mass="5448">MDPNWSDVPEDAMRRLDWDRSDDQYTIPASAFSGLKDDEASLRDDLM</sequence>
<keyword evidence="2" id="KW-1185">Reference proteome</keyword>
<protein>
    <submittedName>
        <fullName evidence="1">Uncharacterized protein</fullName>
    </submittedName>
</protein>
<dbReference type="AlphaFoldDB" id="A0ABD5Q2Q9"/>
<dbReference type="EMBL" id="JBHSHT010000001">
    <property type="protein sequence ID" value="MFC4825032.1"/>
    <property type="molecule type" value="Genomic_DNA"/>
</dbReference>
<reference evidence="1 2" key="1">
    <citation type="journal article" date="2019" name="Int. J. Syst. Evol. Microbiol.">
        <title>The Global Catalogue of Microorganisms (GCM) 10K type strain sequencing project: providing services to taxonomists for standard genome sequencing and annotation.</title>
        <authorList>
            <consortium name="The Broad Institute Genomics Platform"/>
            <consortium name="The Broad Institute Genome Sequencing Center for Infectious Disease"/>
            <person name="Wu L."/>
            <person name="Ma J."/>
        </authorList>
    </citation>
    <scope>NUCLEOTIDE SEQUENCE [LARGE SCALE GENOMIC DNA]</scope>
    <source>
        <strain evidence="1 2">XZYJ18</strain>
    </source>
</reference>
<proteinExistence type="predicted"/>
<dbReference type="Proteomes" id="UP001595945">
    <property type="component" value="Unassembled WGS sequence"/>
</dbReference>
<evidence type="ECO:0000313" key="1">
    <source>
        <dbReference type="EMBL" id="MFC4825032.1"/>
    </source>
</evidence>